<dbReference type="PROSITE" id="PS00135">
    <property type="entry name" value="TRYPSIN_SER"/>
    <property type="match status" value="1"/>
</dbReference>
<feature type="region of interest" description="Disordered" evidence="19">
    <location>
        <begin position="977"/>
        <end position="997"/>
    </location>
</feature>
<dbReference type="InterPro" id="IPR023088">
    <property type="entry name" value="PDEase"/>
</dbReference>
<evidence type="ECO:0000256" key="19">
    <source>
        <dbReference type="SAM" id="MobiDB-lite"/>
    </source>
</evidence>
<evidence type="ECO:0000256" key="4">
    <source>
        <dbReference type="ARBA" id="ARBA00022670"/>
    </source>
</evidence>
<dbReference type="EC" id="3.1.4.-" evidence="18"/>
<sequence length="1392" mass="151806">MSSPVSPRQEGDEDEEPEVDVERQRENTTLVESTSVFAATAAAAAGRDAEADLKSSRRLQDTTTTTTTTISREYCKLEKMSPESRERPVDELYNDYDEEKECSSSTGHRQLLMVRSDDSGGGGQQQQQQRPRQPTSPGNFDETSKSCEVAAKRLRDITAHLEHGSVPRSVLYETLEYAASVLDSIIMDQVSRVSDEEDGDLSEVQSDAVPNEVRKWLETTFTRNSISQKRRTEDKLKFRSVANAIRAGIVVDRIYRRMSASTPFVSQEVSQLLKSIDDWTFDCFHINQVSNGQVLKSVGYELFNRYGLMYKFKIPTTTLKNFLTQIESGYTKHKNPYHNNLHAADVTQTVHYMLWQAGLTNWLTDLEIFATLLAAIIHDYLHTGTTNNFHVMSQSDTALVYNDRAVLENFHISQAFTLMKNEDCNILAGLSKDEYREFRSLVIDMVLATDMSSHFQQIKAMKNILNHAESFNADKSKILSLVIHISDISHPAKEWELHSQWTSLLMEEFFRQGDREKELNLECSPLCDRETTLVAESQLGFIEFIVSPSLEICGDVLDRVHYQMAEANSRPVAPASAKAASVVAAVTTGKTGAGGGSRQATPTSSLSSAPQLAAITAPGSTSDKQPQQSFSASSDKNTRATVASPRQLSEGQDTTSATISDLLEQSSLEPASSSSWQARQSTAADPAVGAGQQVQQQQQQSARGRAAPRQLSASSVSVASSSQSTTGSSGSSYASIFVASETIASNLRKMIASSSASISKKLNKTAAALANDSSSSLASTTNHSCSLAGASLNSSATNQQQQQQHRQQQQQQQHQRPPVFIQQQQQHPEPGGSADHQEERSETVAEFEARQANYRHPVIQCDNHSSSSGAPLAASGGGGFKMTGRLASDSDQTVAVTSGGAPAQHNLDYDDNTIAPNTALANSPGGELLLKRSGTLMASGHASRSAPPLQYFKIQRPWISCLERNKKMWRERALKEAKKSNNNNNNNKLKPSGGGGGGGLLSGLLGAVSAINQQHGTGHSINNNNEPYQEPANNPIRPISTTRSPIINEPYNNNNGNNNREPIGPGSRPQQPWTDERPQKPTFDEAAANSDPTRRPTSRPTFQDTPSGPSSNQQQDYENTGGGNGGGAPLAEQTGPKYPLNERNCGIMHETRIVGGDEADPDDFMWMAAIIKSKPRDGEPRPFCGGSLITRRHILTAAHCLEGLAPRDVLVRLGGYDFDDSASSSSADFAIDQFRVPAQYSKKTHVADIAIMRLKTPLSPNDNYKTVCMPQPRRSYVGALGTVTGYGSQSQTFRRAAPKLRQVTVPIWENRKCSAVYKKNLTESFMCAGYEEGGKDACQGDSGGPLMTEGPEQKMMIVGVVSHGIGCGAPGYPGVYTRTSTFVDWIEKNTRE</sequence>
<dbReference type="PROSITE" id="PS51845">
    <property type="entry name" value="PDEASE_I_2"/>
    <property type="match status" value="1"/>
</dbReference>
<evidence type="ECO:0000256" key="5">
    <source>
        <dbReference type="ARBA" id="ARBA00022723"/>
    </source>
</evidence>
<dbReference type="InterPro" id="IPR002073">
    <property type="entry name" value="PDEase_catalytic_dom"/>
</dbReference>
<dbReference type="SMART" id="SM00020">
    <property type="entry name" value="Tryp_SPc"/>
    <property type="match status" value="1"/>
</dbReference>
<dbReference type="PROSITE" id="PS00134">
    <property type="entry name" value="TRYPSIN_HIS"/>
    <property type="match status" value="1"/>
</dbReference>
<dbReference type="PROSITE" id="PS50240">
    <property type="entry name" value="TRYPSIN_DOM"/>
    <property type="match status" value="1"/>
</dbReference>
<feature type="compositionally biased region" description="Low complexity" evidence="19">
    <location>
        <begin position="980"/>
        <end position="991"/>
    </location>
</feature>
<feature type="binding site" evidence="16">
    <location>
        <position position="342"/>
    </location>
    <ligand>
        <name>Zn(2+)</name>
        <dbReference type="ChEBI" id="CHEBI:29105"/>
        <label>1</label>
    </ligand>
</feature>
<feature type="compositionally biased region" description="Low complexity" evidence="19">
    <location>
        <begin position="663"/>
        <end position="731"/>
    </location>
</feature>
<organism evidence="22">
    <name type="scientific">Aceria tosichella</name>
    <name type="common">wheat curl mite</name>
    <dbReference type="NCBI Taxonomy" id="561515"/>
    <lineage>
        <taxon>Eukaryota</taxon>
        <taxon>Metazoa</taxon>
        <taxon>Ecdysozoa</taxon>
        <taxon>Arthropoda</taxon>
        <taxon>Chelicerata</taxon>
        <taxon>Arachnida</taxon>
        <taxon>Acari</taxon>
        <taxon>Acariformes</taxon>
        <taxon>Trombidiformes</taxon>
        <taxon>Prostigmata</taxon>
        <taxon>Eupodina</taxon>
        <taxon>Eriophyoidea</taxon>
        <taxon>Eriophyidae</taxon>
        <taxon>Eriophyinae</taxon>
        <taxon>Aceriini</taxon>
        <taxon>Aceria</taxon>
    </lineage>
</organism>
<keyword evidence="2" id="KW-0245">EGF-like domain</keyword>
<feature type="domain" description="Peptidase S1" evidence="20">
    <location>
        <begin position="1153"/>
        <end position="1391"/>
    </location>
</feature>
<feature type="region of interest" description="Disordered" evidence="19">
    <location>
        <begin position="1"/>
        <end position="89"/>
    </location>
</feature>
<feature type="compositionally biased region" description="Polar residues" evidence="19">
    <location>
        <begin position="1015"/>
        <end position="1027"/>
    </location>
</feature>
<keyword evidence="12" id="KW-1015">Disulfide bond</keyword>
<evidence type="ECO:0000256" key="7">
    <source>
        <dbReference type="ARBA" id="ARBA00022734"/>
    </source>
</evidence>
<evidence type="ECO:0000256" key="3">
    <source>
        <dbReference type="ARBA" id="ARBA00022659"/>
    </source>
</evidence>
<name>A0A6G1S8P2_9ACAR</name>
<dbReference type="GO" id="GO:0042381">
    <property type="term" value="P:hemolymph coagulation"/>
    <property type="evidence" value="ECO:0007669"/>
    <property type="project" value="UniProtKB-KW"/>
</dbReference>
<evidence type="ECO:0000256" key="9">
    <source>
        <dbReference type="ARBA" id="ARBA00022820"/>
    </source>
</evidence>
<feature type="binding site" evidence="16">
    <location>
        <position position="487"/>
    </location>
    <ligand>
        <name>Zn(2+)</name>
        <dbReference type="ChEBI" id="CHEBI:29105"/>
        <label>1</label>
    </ligand>
</feature>
<evidence type="ECO:0000256" key="8">
    <source>
        <dbReference type="ARBA" id="ARBA00022801"/>
    </source>
</evidence>
<dbReference type="SUPFAM" id="SSF109604">
    <property type="entry name" value="HD-domain/PDEase-like"/>
    <property type="match status" value="1"/>
</dbReference>
<feature type="region of interest" description="Disordered" evidence="19">
    <location>
        <begin position="590"/>
        <end position="609"/>
    </location>
</feature>
<keyword evidence="4 17" id="KW-0645">Protease</keyword>
<feature type="binding site" evidence="15">
    <location>
        <position position="487"/>
    </location>
    <ligand>
        <name>AMP</name>
        <dbReference type="ChEBI" id="CHEBI:456215"/>
    </ligand>
</feature>
<keyword evidence="7" id="KW-0430">Lectin</keyword>
<dbReference type="FunFam" id="2.40.10.10:FF:000120">
    <property type="entry name" value="Putative serine protease"/>
    <property type="match status" value="1"/>
</dbReference>
<dbReference type="InterPro" id="IPR036971">
    <property type="entry name" value="PDEase_catalytic_dom_sf"/>
</dbReference>
<dbReference type="CDD" id="cd00190">
    <property type="entry name" value="Tryp_SPc"/>
    <property type="match status" value="1"/>
</dbReference>
<dbReference type="EC" id="3.4.21.-" evidence="17"/>
<evidence type="ECO:0000256" key="10">
    <source>
        <dbReference type="ARBA" id="ARBA00022825"/>
    </source>
</evidence>
<gene>
    <name evidence="22" type="primary">PDE1C</name>
    <name evidence="22" type="ORF">g.12135</name>
</gene>
<dbReference type="PANTHER" id="PTHR11347">
    <property type="entry name" value="CYCLIC NUCLEOTIDE PHOSPHODIESTERASE"/>
    <property type="match status" value="1"/>
</dbReference>
<dbReference type="InterPro" id="IPR003607">
    <property type="entry name" value="HD/PDEase_dom"/>
</dbReference>
<feature type="binding site" evidence="16">
    <location>
        <position position="379"/>
    </location>
    <ligand>
        <name>Zn(2+)</name>
        <dbReference type="ChEBI" id="CHEBI:29105"/>
        <label>2</label>
    </ligand>
</feature>
<dbReference type="Pfam" id="PF00233">
    <property type="entry name" value="PDEase_I"/>
    <property type="match status" value="1"/>
</dbReference>
<feature type="compositionally biased region" description="Basic and acidic residues" evidence="19">
    <location>
        <begin position="47"/>
        <end position="60"/>
    </location>
</feature>
<evidence type="ECO:0000256" key="11">
    <source>
        <dbReference type="ARBA" id="ARBA00022889"/>
    </source>
</evidence>
<feature type="active site" description="Proton donor" evidence="14">
    <location>
        <position position="338"/>
    </location>
</feature>
<keyword evidence="3" id="KW-0768">Sushi</keyword>
<feature type="compositionally biased region" description="Polar residues" evidence="19">
    <location>
        <begin position="618"/>
        <end position="659"/>
    </location>
</feature>
<reference evidence="22" key="1">
    <citation type="submission" date="2018-10" db="EMBL/GenBank/DDBJ databases">
        <title>Transcriptome assembly of Aceria tosichella (Wheat curl mite) Type 2.</title>
        <authorList>
            <person name="Scully E.D."/>
            <person name="Geib S.M."/>
            <person name="Palmer N.A."/>
            <person name="Gupta A.K."/>
            <person name="Sarath G."/>
            <person name="Tatineni S."/>
        </authorList>
    </citation>
    <scope>NUCLEOTIDE SEQUENCE</scope>
    <source>
        <strain evidence="22">LincolnNE</strain>
    </source>
</reference>
<evidence type="ECO:0000259" key="20">
    <source>
        <dbReference type="PROSITE" id="PS50240"/>
    </source>
</evidence>
<evidence type="ECO:0000256" key="16">
    <source>
        <dbReference type="PIRSR" id="PIRSR623088-3"/>
    </source>
</evidence>
<dbReference type="InterPro" id="IPR013706">
    <property type="entry name" value="PDE1_N"/>
</dbReference>
<dbReference type="GO" id="GO:0004252">
    <property type="term" value="F:serine-type endopeptidase activity"/>
    <property type="evidence" value="ECO:0007669"/>
    <property type="project" value="InterPro"/>
</dbReference>
<comment type="catalytic activity">
    <reaction evidence="13">
        <text>Selective cleavage of 103-Arg-|-Ser-104 and 124-Ile-|-Ile-125 bonds in Limulus clotting factor B to form activated factor B. Cleavage of -Pro-Arg-|-Xaa- bonds in synthetic substrates.</text>
        <dbReference type="EC" id="3.4.21.84"/>
    </reaction>
</comment>
<dbReference type="InterPro" id="IPR009003">
    <property type="entry name" value="Peptidase_S1_PA"/>
</dbReference>
<proteinExistence type="inferred from homology"/>
<dbReference type="InterPro" id="IPR033116">
    <property type="entry name" value="TRYPSIN_SER"/>
</dbReference>
<feature type="region of interest" description="Disordered" evidence="19">
    <location>
        <begin position="1015"/>
        <end position="1139"/>
    </location>
</feature>
<keyword evidence="6" id="KW-0732">Signal</keyword>
<evidence type="ECO:0000313" key="22">
    <source>
        <dbReference type="EMBL" id="MDE46874.1"/>
    </source>
</evidence>
<dbReference type="GO" id="GO:0007155">
    <property type="term" value="P:cell adhesion"/>
    <property type="evidence" value="ECO:0007669"/>
    <property type="project" value="UniProtKB-KW"/>
</dbReference>
<feature type="binding site" evidence="16">
    <location>
        <position position="379"/>
    </location>
    <ligand>
        <name>Zn(2+)</name>
        <dbReference type="ChEBI" id="CHEBI:29105"/>
        <label>1</label>
    </ligand>
</feature>
<evidence type="ECO:0000256" key="12">
    <source>
        <dbReference type="ARBA" id="ARBA00023157"/>
    </source>
</evidence>
<feature type="compositionally biased region" description="Low complexity" evidence="19">
    <location>
        <begin position="799"/>
        <end position="828"/>
    </location>
</feature>
<feature type="compositionally biased region" description="Polar residues" evidence="19">
    <location>
        <begin position="27"/>
        <end position="37"/>
    </location>
</feature>
<feature type="compositionally biased region" description="Basic and acidic residues" evidence="19">
    <location>
        <begin position="835"/>
        <end position="844"/>
    </location>
</feature>
<dbReference type="SMART" id="SM00471">
    <property type="entry name" value="HDc"/>
    <property type="match status" value="1"/>
</dbReference>
<feature type="domain" description="PDEase" evidence="21">
    <location>
        <begin position="261"/>
        <end position="586"/>
    </location>
</feature>
<dbReference type="InterPro" id="IPR043504">
    <property type="entry name" value="Peptidase_S1_PA_chymotrypsin"/>
</dbReference>
<dbReference type="GO" id="GO:0004114">
    <property type="term" value="F:3',5'-cyclic-nucleotide phosphodiesterase activity"/>
    <property type="evidence" value="ECO:0007669"/>
    <property type="project" value="InterPro"/>
</dbReference>
<feature type="compositionally biased region" description="Basic and acidic residues" evidence="19">
    <location>
        <begin position="73"/>
        <end position="89"/>
    </location>
</feature>
<feature type="compositionally biased region" description="Polar residues" evidence="19">
    <location>
        <begin position="598"/>
        <end position="609"/>
    </location>
</feature>
<keyword evidence="11" id="KW-0130">Cell adhesion</keyword>
<feature type="binding site" evidence="16">
    <location>
        <position position="378"/>
    </location>
    <ligand>
        <name>Zn(2+)</name>
        <dbReference type="ChEBI" id="CHEBI:29105"/>
        <label>1</label>
    </ligand>
</feature>
<comment type="similarity">
    <text evidence="18">Belongs to the cyclic nucleotide phosphodiesterase family.</text>
</comment>
<dbReference type="InterPro" id="IPR018114">
    <property type="entry name" value="TRYPSIN_HIS"/>
</dbReference>
<evidence type="ECO:0000256" key="2">
    <source>
        <dbReference type="ARBA" id="ARBA00022536"/>
    </source>
</evidence>
<dbReference type="Gene3D" id="1.10.1300.10">
    <property type="entry name" value="3'5'-cyclic nucleotide phosphodiesterase, catalytic domain"/>
    <property type="match status" value="1"/>
</dbReference>
<feature type="compositionally biased region" description="Basic and acidic residues" evidence="19">
    <location>
        <begin position="1074"/>
        <end position="1083"/>
    </location>
</feature>
<dbReference type="InterPro" id="IPR023174">
    <property type="entry name" value="PDEase_CS"/>
</dbReference>
<dbReference type="GO" id="GO:0006508">
    <property type="term" value="P:proteolysis"/>
    <property type="evidence" value="ECO:0007669"/>
    <property type="project" value="UniProtKB-KW"/>
</dbReference>
<keyword evidence="8 17" id="KW-0378">Hydrolase</keyword>
<accession>A0A6G1S8P2</accession>
<dbReference type="Gene3D" id="2.40.10.10">
    <property type="entry name" value="Trypsin-like serine proteases"/>
    <property type="match status" value="1"/>
</dbReference>
<evidence type="ECO:0000256" key="1">
    <source>
        <dbReference type="ARBA" id="ARBA00022535"/>
    </source>
</evidence>
<dbReference type="GO" id="GO:0030246">
    <property type="term" value="F:carbohydrate binding"/>
    <property type="evidence" value="ECO:0007669"/>
    <property type="project" value="UniProtKB-KW"/>
</dbReference>
<keyword evidence="5 16" id="KW-0479">Metal-binding</keyword>
<feature type="compositionally biased region" description="Polar residues" evidence="19">
    <location>
        <begin position="1098"/>
        <end position="1118"/>
    </location>
</feature>
<feature type="region of interest" description="Disordered" evidence="19">
    <location>
        <begin position="114"/>
        <end position="144"/>
    </location>
</feature>
<dbReference type="CDD" id="cd00077">
    <property type="entry name" value="HDc"/>
    <property type="match status" value="1"/>
</dbReference>
<evidence type="ECO:0000256" key="6">
    <source>
        <dbReference type="ARBA" id="ARBA00022729"/>
    </source>
</evidence>
<feature type="region of interest" description="Disordered" evidence="19">
    <location>
        <begin position="616"/>
        <end position="731"/>
    </location>
</feature>
<feature type="binding site" evidence="15">
    <location>
        <position position="379"/>
    </location>
    <ligand>
        <name>AMP</name>
        <dbReference type="ChEBI" id="CHEBI:456215"/>
    </ligand>
</feature>
<dbReference type="FunFam" id="1.10.1300.10:FF:000032">
    <property type="entry name" value="Phosphodiesterase"/>
    <property type="match status" value="1"/>
</dbReference>
<keyword evidence="9" id="KW-0353">Hemolymph clotting</keyword>
<dbReference type="Pfam" id="PF00089">
    <property type="entry name" value="Trypsin"/>
    <property type="match status" value="1"/>
</dbReference>
<feature type="region of interest" description="Disordered" evidence="19">
    <location>
        <begin position="788"/>
        <end position="844"/>
    </location>
</feature>
<evidence type="ECO:0000256" key="17">
    <source>
        <dbReference type="RuleBase" id="RU363034"/>
    </source>
</evidence>
<dbReference type="GO" id="GO:0046872">
    <property type="term" value="F:metal ion binding"/>
    <property type="evidence" value="ECO:0007669"/>
    <property type="project" value="UniProtKB-KW"/>
</dbReference>
<evidence type="ECO:0000256" key="18">
    <source>
        <dbReference type="RuleBase" id="RU363067"/>
    </source>
</evidence>
<evidence type="ECO:0000256" key="13">
    <source>
        <dbReference type="ARBA" id="ARBA00052079"/>
    </source>
</evidence>
<evidence type="ECO:0000259" key="21">
    <source>
        <dbReference type="PROSITE" id="PS51845"/>
    </source>
</evidence>
<dbReference type="InterPro" id="IPR001254">
    <property type="entry name" value="Trypsin_dom"/>
</dbReference>
<dbReference type="Pfam" id="PF08499">
    <property type="entry name" value="PDEase_I_N"/>
    <property type="match status" value="1"/>
</dbReference>
<feature type="binding site" evidence="15">
    <location>
        <position position="538"/>
    </location>
    <ligand>
        <name>AMP</name>
        <dbReference type="ChEBI" id="CHEBI:456215"/>
    </ligand>
</feature>
<dbReference type="EMBL" id="GGYP01002103">
    <property type="protein sequence ID" value="MDE46874.1"/>
    <property type="molecule type" value="Transcribed_RNA"/>
</dbReference>
<dbReference type="GO" id="GO:0007165">
    <property type="term" value="P:signal transduction"/>
    <property type="evidence" value="ECO:0007669"/>
    <property type="project" value="InterPro"/>
</dbReference>
<dbReference type="PROSITE" id="PS00126">
    <property type="entry name" value="PDEASE_I_1"/>
    <property type="match status" value="1"/>
</dbReference>
<keyword evidence="10 17" id="KW-0720">Serine protease</keyword>
<evidence type="ECO:0000256" key="14">
    <source>
        <dbReference type="PIRSR" id="PIRSR623088-1"/>
    </source>
</evidence>
<feature type="compositionally biased region" description="Low complexity" evidence="19">
    <location>
        <begin position="1045"/>
        <end position="1066"/>
    </location>
</feature>
<dbReference type="SUPFAM" id="SSF50494">
    <property type="entry name" value="Trypsin-like serine proteases"/>
    <property type="match status" value="1"/>
</dbReference>
<evidence type="ECO:0000256" key="15">
    <source>
        <dbReference type="PIRSR" id="PIRSR623088-2"/>
    </source>
</evidence>
<keyword evidence="1" id="KW-0140">cGMP</keyword>
<protein>
    <recommendedName>
        <fullName evidence="18">Phosphodiesterase</fullName>
        <ecNumber evidence="18">3.1.4.-</ecNumber>
        <ecNumber evidence="17">3.4.21.-</ecNumber>
    </recommendedName>
</protein>
<comment type="cofactor">
    <cofactor evidence="18">
        <name>a divalent metal cation</name>
        <dbReference type="ChEBI" id="CHEBI:60240"/>
    </cofactor>
    <text evidence="18">Binds 2 divalent metal cations per subunit. Site 1 may preferentially bind zinc ions, while site 2 has a preference for magnesium and/or manganese ions.</text>
</comment>
<feature type="binding site" evidence="15">
    <location>
        <begin position="338"/>
        <end position="342"/>
    </location>
    <ligand>
        <name>AMP</name>
        <dbReference type="ChEBI" id="CHEBI:456215"/>
    </ligand>
</feature>
<dbReference type="PRINTS" id="PR00387">
    <property type="entry name" value="PDIESTERASE1"/>
</dbReference>